<dbReference type="AlphaFoldDB" id="J1HJ55"/>
<accession>J1HJ55</accession>
<keyword evidence="2" id="KW-1185">Reference proteome</keyword>
<dbReference type="Gene3D" id="3.40.50.1820">
    <property type="entry name" value="alpha/beta hydrolase"/>
    <property type="match status" value="1"/>
</dbReference>
<name>J1HJ55_9ACTO</name>
<organism evidence="1 2">
    <name type="scientific">Schaalia georgiae F0490</name>
    <dbReference type="NCBI Taxonomy" id="1125717"/>
    <lineage>
        <taxon>Bacteria</taxon>
        <taxon>Bacillati</taxon>
        <taxon>Actinomycetota</taxon>
        <taxon>Actinomycetes</taxon>
        <taxon>Actinomycetales</taxon>
        <taxon>Actinomycetaceae</taxon>
        <taxon>Schaalia</taxon>
    </lineage>
</organism>
<dbReference type="PATRIC" id="fig|1125717.3.peg.1079"/>
<evidence type="ECO:0008006" key="3">
    <source>
        <dbReference type="Google" id="ProtNLM"/>
    </source>
</evidence>
<dbReference type="Proteomes" id="UP000004578">
    <property type="component" value="Unassembled WGS sequence"/>
</dbReference>
<sequence>MHRVDPDDPRFLEPQVVVGALTVNTDDMLAARSVLADLSTGIGGVWRTLEHARHAAEAMSAERPATAASVMAFIDQADAQSRAVIATLNDMRQAMESSAEYYAAADSEACSRGVGASSARGLAGAVGKLSGFATRGNYGVVVVDEAGNRAFTANQWGSAQPQDHTAERVAATAAALGGASHEYDVPDGARPSADVLRSLDGISRDEDAGRVVIEEHVSIVDGEEVRSWTVVLQGTQNWDPVSRNPQDLQTNLQAVGGLASEQLDAVKTAMEMAGIGQGEPVELVGHSQGGIIAAQLACDAAFASKYAITNVTTAGSPIAGYAPRGTPVLALENDRDIVPGLDLSPNQLTENVTTATYHDAAYDRQLGIERSSAHDASGYGDQLEYSLNNGESAQGPIASYEERRNRALGLNDTTRTTVHSYATRRVFEPPKEVPPVL</sequence>
<evidence type="ECO:0000313" key="1">
    <source>
        <dbReference type="EMBL" id="EJF45920.1"/>
    </source>
</evidence>
<dbReference type="EMBL" id="AKFS01000161">
    <property type="protein sequence ID" value="EJF45920.1"/>
    <property type="molecule type" value="Genomic_DNA"/>
</dbReference>
<comment type="caution">
    <text evidence="1">The sequence shown here is derived from an EMBL/GenBank/DDBJ whole genome shotgun (WGS) entry which is preliminary data.</text>
</comment>
<evidence type="ECO:0000313" key="2">
    <source>
        <dbReference type="Proteomes" id="UP000004578"/>
    </source>
</evidence>
<gene>
    <name evidence="1" type="ORF">HMPREF1317_0608</name>
</gene>
<reference evidence="1 2" key="1">
    <citation type="submission" date="2012-05" db="EMBL/GenBank/DDBJ databases">
        <authorList>
            <person name="Harkins D.M."/>
            <person name="Madupu R."/>
            <person name="Durkin A.S."/>
            <person name="Torralba M."/>
            <person name="Methe B."/>
            <person name="Sutton G.G."/>
            <person name="Nelson K.E."/>
        </authorList>
    </citation>
    <scope>NUCLEOTIDE SEQUENCE [LARGE SCALE GENOMIC DNA]</scope>
    <source>
        <strain evidence="1 2">F0490</strain>
    </source>
</reference>
<dbReference type="SUPFAM" id="SSF53474">
    <property type="entry name" value="alpha/beta-Hydrolases"/>
    <property type="match status" value="1"/>
</dbReference>
<protein>
    <recommendedName>
        <fullName evidence="3">PGAP1-like domain protein</fullName>
    </recommendedName>
</protein>
<dbReference type="InterPro" id="IPR029058">
    <property type="entry name" value="AB_hydrolase_fold"/>
</dbReference>
<proteinExistence type="predicted"/>